<dbReference type="Proteomes" id="UP000321331">
    <property type="component" value="Unassembled WGS sequence"/>
</dbReference>
<reference evidence="1 2" key="1">
    <citation type="submission" date="2019-07" db="EMBL/GenBank/DDBJ databases">
        <title>The First High-Quality Draft Genome Sequence of the Causal Agent of the Current Panama Disease Epidemic.</title>
        <authorList>
            <person name="Warmington R.J."/>
            <person name="Kay W."/>
            <person name="Jeffries A."/>
            <person name="Bebber D."/>
            <person name="Moore K."/>
            <person name="Studholme D.J."/>
        </authorList>
    </citation>
    <scope>NUCLEOTIDE SEQUENCE [LARGE SCALE GENOMIC DNA]</scope>
    <source>
        <strain evidence="1 2">TR4</strain>
    </source>
</reference>
<sequence>MGPSNDKIKSLVKPTALDAIDWLDEHEDAKGFHFKICEPRIDADSEYHDDLVFYLAKISRLVALDEFSIEAEDSTRIVKVRLRLSAVAVQQNMTLEVAIRTLCKSMMTTGTEGKQLFVENLTPRSIWGIIPLSDIFRAYWTASFFNKILSEGPRVFSSLAEDIIRESRPYLNPTFMVFAFAALAGLHDCFHLMQHFYNLDLAETFDLPNFIQRVLPTVGVVFTFFSQRTSAGESLREEKEKFDFCIQHFVQTYDEVLNRFGTVQSPTGHMSLRDMGWMHFVCNSLCKMSNAASSVLVLREDLLHEVMSASIQKQNDAVKGGIVALGSLWLSLSSVTVSATTGSAAAAAVAGTLIVPVIASGVAFSSAKWAWDSYRKKRELVSERGRFKTVFSITTVTWTTAYHIRLALEWFRLHEGDDPSALQFPDPEFQRIIEEVNSYAVYSIGAKQPLALRCMSFNSPDHVDVLYSLRDDRIVGLYIWRDDLTDQQNRGLKFGPLHTVAAYGPTKIAEVIDLAENGGFLPIIDSLPTVKLSL</sequence>
<evidence type="ECO:0000313" key="1">
    <source>
        <dbReference type="EMBL" id="TXC03358.1"/>
    </source>
</evidence>
<comment type="caution">
    <text evidence="1">The sequence shown here is derived from an EMBL/GenBank/DDBJ whole genome shotgun (WGS) entry which is preliminary data.</text>
</comment>
<evidence type="ECO:0000313" key="2">
    <source>
        <dbReference type="Proteomes" id="UP000321331"/>
    </source>
</evidence>
<proteinExistence type="predicted"/>
<gene>
    <name evidence="1" type="ORF">FocTR4_00002227</name>
</gene>
<protein>
    <submittedName>
        <fullName evidence="1">Uncharacterized protein</fullName>
    </submittedName>
</protein>
<dbReference type="AlphaFoldDB" id="A0A5C6SZ62"/>
<dbReference type="EMBL" id="VMNF01000007">
    <property type="protein sequence ID" value="TXC03358.1"/>
    <property type="molecule type" value="Genomic_DNA"/>
</dbReference>
<name>A0A5C6SZ62_FUSOC</name>
<organism evidence="1 2">
    <name type="scientific">Fusarium oxysporum f. sp. cubense</name>
    <dbReference type="NCBI Taxonomy" id="61366"/>
    <lineage>
        <taxon>Eukaryota</taxon>
        <taxon>Fungi</taxon>
        <taxon>Dikarya</taxon>
        <taxon>Ascomycota</taxon>
        <taxon>Pezizomycotina</taxon>
        <taxon>Sordariomycetes</taxon>
        <taxon>Hypocreomycetidae</taxon>
        <taxon>Hypocreales</taxon>
        <taxon>Nectriaceae</taxon>
        <taxon>Fusarium</taxon>
        <taxon>Fusarium oxysporum species complex</taxon>
    </lineage>
</organism>
<accession>A0A5C6SZ62</accession>